<evidence type="ECO:0000313" key="1">
    <source>
        <dbReference type="EMBL" id="KAH7974047.1"/>
    </source>
</evidence>
<organism evidence="1 2">
    <name type="scientific">Dermacentor silvarum</name>
    <name type="common">Tick</name>
    <dbReference type="NCBI Taxonomy" id="543639"/>
    <lineage>
        <taxon>Eukaryota</taxon>
        <taxon>Metazoa</taxon>
        <taxon>Ecdysozoa</taxon>
        <taxon>Arthropoda</taxon>
        <taxon>Chelicerata</taxon>
        <taxon>Arachnida</taxon>
        <taxon>Acari</taxon>
        <taxon>Parasitiformes</taxon>
        <taxon>Ixodida</taxon>
        <taxon>Ixodoidea</taxon>
        <taxon>Ixodidae</taxon>
        <taxon>Rhipicephalinae</taxon>
        <taxon>Dermacentor</taxon>
    </lineage>
</organism>
<gene>
    <name evidence="1" type="ORF">HPB49_008877</name>
</gene>
<reference evidence="1" key="1">
    <citation type="submission" date="2020-05" db="EMBL/GenBank/DDBJ databases">
        <title>Large-scale comparative analyses of tick genomes elucidate their genetic diversity and vector capacities.</title>
        <authorList>
            <person name="Jia N."/>
            <person name="Wang J."/>
            <person name="Shi W."/>
            <person name="Du L."/>
            <person name="Sun Y."/>
            <person name="Zhan W."/>
            <person name="Jiang J."/>
            <person name="Wang Q."/>
            <person name="Zhang B."/>
            <person name="Ji P."/>
            <person name="Sakyi L.B."/>
            <person name="Cui X."/>
            <person name="Yuan T."/>
            <person name="Jiang B."/>
            <person name="Yang W."/>
            <person name="Lam T.T.-Y."/>
            <person name="Chang Q."/>
            <person name="Ding S."/>
            <person name="Wang X."/>
            <person name="Zhu J."/>
            <person name="Ruan X."/>
            <person name="Zhao L."/>
            <person name="Wei J."/>
            <person name="Que T."/>
            <person name="Du C."/>
            <person name="Cheng J."/>
            <person name="Dai P."/>
            <person name="Han X."/>
            <person name="Huang E."/>
            <person name="Gao Y."/>
            <person name="Liu J."/>
            <person name="Shao H."/>
            <person name="Ye R."/>
            <person name="Li L."/>
            <person name="Wei W."/>
            <person name="Wang X."/>
            <person name="Wang C."/>
            <person name="Yang T."/>
            <person name="Huo Q."/>
            <person name="Li W."/>
            <person name="Guo W."/>
            <person name="Chen H."/>
            <person name="Zhou L."/>
            <person name="Ni X."/>
            <person name="Tian J."/>
            <person name="Zhou Y."/>
            <person name="Sheng Y."/>
            <person name="Liu T."/>
            <person name="Pan Y."/>
            <person name="Xia L."/>
            <person name="Li J."/>
            <person name="Zhao F."/>
            <person name="Cao W."/>
        </authorList>
    </citation>
    <scope>NUCLEOTIDE SEQUENCE</scope>
    <source>
        <strain evidence="1">Dsil-2018</strain>
    </source>
</reference>
<sequence>MQHFGMAFWEYTLTGFNDFLDQRLVAFTEPMPASRVCSFCGRVPSSSVLLPCGHVLCEECQGEIIKQAECPFDGRHFTEGELVRLGFELCDLEQLRVLCTVAGMVCTTFSGKVSELRDHLRHCRSGHMKCAKCHQVVARDVAVNHYRQCCDVNTLRHSESHVSVQRAVEEIRGIKEDVESLRQLALCERDGDDNLVNGANGLAERLAKLDRALSEAQGTTGGGALEGDSLRSSRNNRPVPGPFRAASKPGVFIANCEFTGVYAARDSLKQDKKLHKESTEIYTLCGYTFKLTCEFSLSGGEGSEEVNVRFILFLYEGEWDDFVEWPFSKKVSLVIAHPRDEAKDIRLTVKMDEHKVAKKPRPGVWNWGSWTEKTSWNEIELQGYIVKCSLYVNVEFE</sequence>
<dbReference type="Proteomes" id="UP000821865">
    <property type="component" value="Chromosome 10"/>
</dbReference>
<proteinExistence type="predicted"/>
<name>A0ACB8DMZ7_DERSI</name>
<accession>A0ACB8DMZ7</accession>
<dbReference type="EMBL" id="CM023479">
    <property type="protein sequence ID" value="KAH7974047.1"/>
    <property type="molecule type" value="Genomic_DNA"/>
</dbReference>
<keyword evidence="2" id="KW-1185">Reference proteome</keyword>
<evidence type="ECO:0000313" key="2">
    <source>
        <dbReference type="Proteomes" id="UP000821865"/>
    </source>
</evidence>
<protein>
    <submittedName>
        <fullName evidence="1">Uncharacterized protein</fullName>
    </submittedName>
</protein>
<comment type="caution">
    <text evidence="1">The sequence shown here is derived from an EMBL/GenBank/DDBJ whole genome shotgun (WGS) entry which is preliminary data.</text>
</comment>